<evidence type="ECO:0008006" key="2">
    <source>
        <dbReference type="Google" id="ProtNLM"/>
    </source>
</evidence>
<proteinExistence type="predicted"/>
<protein>
    <recommendedName>
        <fullName evidence="2">Molecular chaperone</fullName>
    </recommendedName>
</protein>
<dbReference type="EMBL" id="DQWE01000173">
    <property type="protein sequence ID" value="HDI82869.1"/>
    <property type="molecule type" value="Genomic_DNA"/>
</dbReference>
<gene>
    <name evidence="1" type="ORF">ENF18_03640</name>
</gene>
<reference evidence="1" key="1">
    <citation type="journal article" date="2020" name="mSystems">
        <title>Genome- and Community-Level Interaction Insights into Carbon Utilization and Element Cycling Functions of Hydrothermarchaeota in Hydrothermal Sediment.</title>
        <authorList>
            <person name="Zhou Z."/>
            <person name="Liu Y."/>
            <person name="Xu W."/>
            <person name="Pan J."/>
            <person name="Luo Z.H."/>
            <person name="Li M."/>
        </authorList>
    </citation>
    <scope>NUCLEOTIDE SEQUENCE [LARGE SCALE GENOMIC DNA]</scope>
    <source>
        <strain evidence="1">HyVt-102</strain>
    </source>
</reference>
<dbReference type="Proteomes" id="UP000885847">
    <property type="component" value="Unassembled WGS sequence"/>
</dbReference>
<sequence>MFFMLLLFFSVSKFLVTPPKLEIASPGGDITEVVSVYNLNKTHPLRIKAYTGDWFLSRDGKIMYEKSGKLSLSCSPWITINPAEFDVPPDGKVDVRITVSVPDSIKKGHWGVVFFESVPIPGAWVPTIRIAGRIGLTVYVSPGNVSYMGGEITSLNYSDGTVEMGFLNNGDIWLKPKLILRAIKPDGSTIVDSTKPVLVLPGYQRILKIPFSLKKGEYTLQVDVDYGGSEILRAEKTIKVR</sequence>
<organism evidence="1">
    <name type="scientific">candidate division WOR-3 bacterium</name>
    <dbReference type="NCBI Taxonomy" id="2052148"/>
    <lineage>
        <taxon>Bacteria</taxon>
        <taxon>Bacteria division WOR-3</taxon>
    </lineage>
</organism>
<comment type="caution">
    <text evidence="1">The sequence shown here is derived from an EMBL/GenBank/DDBJ whole genome shotgun (WGS) entry which is preliminary data.</text>
</comment>
<evidence type="ECO:0000313" key="1">
    <source>
        <dbReference type="EMBL" id="HDI82869.1"/>
    </source>
</evidence>
<accession>A0A7C0VBH7</accession>
<name>A0A7C0VBH7_UNCW3</name>
<dbReference type="AlphaFoldDB" id="A0A7C0VBH7"/>